<dbReference type="InterPro" id="IPR050484">
    <property type="entry name" value="Transf_Hexapept/Carb_Anhydrase"/>
</dbReference>
<dbReference type="Gene3D" id="2.160.10.10">
    <property type="entry name" value="Hexapeptide repeat proteins"/>
    <property type="match status" value="1"/>
</dbReference>
<dbReference type="GO" id="GO:0031966">
    <property type="term" value="C:mitochondrial membrane"/>
    <property type="evidence" value="ECO:0007669"/>
    <property type="project" value="UniProtKB-SubCell"/>
</dbReference>
<evidence type="ECO:0000256" key="2">
    <source>
        <dbReference type="ARBA" id="ARBA00034694"/>
    </source>
</evidence>
<name>A0AAW1R6T9_9CHLO</name>
<protein>
    <recommendedName>
        <fullName evidence="5">Gamma carbonic anhydrase</fullName>
    </recommendedName>
</protein>
<dbReference type="InterPro" id="IPR001451">
    <property type="entry name" value="Hexapep"/>
</dbReference>
<dbReference type="Pfam" id="PF00132">
    <property type="entry name" value="Hexapep"/>
    <property type="match status" value="2"/>
</dbReference>
<accession>A0AAW1R6T9</accession>
<keyword evidence="4" id="KW-1185">Reference proteome</keyword>
<dbReference type="Proteomes" id="UP001489004">
    <property type="component" value="Unassembled WGS sequence"/>
</dbReference>
<dbReference type="InterPro" id="IPR011004">
    <property type="entry name" value="Trimer_LpxA-like_sf"/>
</dbReference>
<sequence length="260" mass="27515">MAVWKTLGSILRQTGKAFENVGCGVQGKYAYREALPKHRTLQPFGSKRPSLGQDTFVAPNASLIGDVSVGRNSSVWYGAVLRGDVNSIRVGENTNIQDGVIVHVAKNNPQNKPAPTLIGSNVTVGHGAIVHACTIEDGALVGMGATLLDGVTVEKGSIVAAGSLVRAGSTVSSGQIWAGNPAKFLRSLEEGEAAFINQSAVNYASLAAVHAEENAKTVEEIEEDKAKRLDRAQRDPDYDSHLGLERDPVSRAILHTADHT</sequence>
<evidence type="ECO:0008006" key="5">
    <source>
        <dbReference type="Google" id="ProtNLM"/>
    </source>
</evidence>
<evidence type="ECO:0000313" key="4">
    <source>
        <dbReference type="Proteomes" id="UP001489004"/>
    </source>
</evidence>
<dbReference type="PANTHER" id="PTHR13061">
    <property type="entry name" value="DYNACTIN SUBUNIT P25"/>
    <property type="match status" value="1"/>
</dbReference>
<reference evidence="3 4" key="1">
    <citation type="journal article" date="2024" name="Nat. Commun.">
        <title>Phylogenomics reveals the evolutionary origins of lichenization in chlorophyte algae.</title>
        <authorList>
            <person name="Puginier C."/>
            <person name="Libourel C."/>
            <person name="Otte J."/>
            <person name="Skaloud P."/>
            <person name="Haon M."/>
            <person name="Grisel S."/>
            <person name="Petersen M."/>
            <person name="Berrin J.G."/>
            <person name="Delaux P.M."/>
            <person name="Dal Grande F."/>
            <person name="Keller J."/>
        </authorList>
    </citation>
    <scope>NUCLEOTIDE SEQUENCE [LARGE SCALE GENOMIC DNA]</scope>
    <source>
        <strain evidence="3 4">SAG 2043</strain>
    </source>
</reference>
<comment type="similarity">
    <text evidence="1">Belongs to the gamma-class carbonic anhydrase family.</text>
</comment>
<dbReference type="SUPFAM" id="SSF51161">
    <property type="entry name" value="Trimeric LpxA-like enzymes"/>
    <property type="match status" value="1"/>
</dbReference>
<dbReference type="EMBL" id="JALJOR010000001">
    <property type="protein sequence ID" value="KAK9829503.1"/>
    <property type="molecule type" value="Genomic_DNA"/>
</dbReference>
<comment type="caution">
    <text evidence="3">The sequence shown here is derived from an EMBL/GenBank/DDBJ whole genome shotgun (WGS) entry which is preliminary data.</text>
</comment>
<evidence type="ECO:0000313" key="3">
    <source>
        <dbReference type="EMBL" id="KAK9829503.1"/>
    </source>
</evidence>
<proteinExistence type="inferred from homology"/>
<dbReference type="AlphaFoldDB" id="A0AAW1R6T9"/>
<dbReference type="CDD" id="cd04645">
    <property type="entry name" value="LbH_gamma_CA_like"/>
    <property type="match status" value="1"/>
</dbReference>
<evidence type="ECO:0000256" key="1">
    <source>
        <dbReference type="ARBA" id="ARBA00023595"/>
    </source>
</evidence>
<organism evidence="3 4">
    <name type="scientific">[Myrmecia] bisecta</name>
    <dbReference type="NCBI Taxonomy" id="41462"/>
    <lineage>
        <taxon>Eukaryota</taxon>
        <taxon>Viridiplantae</taxon>
        <taxon>Chlorophyta</taxon>
        <taxon>core chlorophytes</taxon>
        <taxon>Trebouxiophyceae</taxon>
        <taxon>Trebouxiales</taxon>
        <taxon>Trebouxiaceae</taxon>
        <taxon>Myrmecia</taxon>
    </lineage>
</organism>
<dbReference type="PANTHER" id="PTHR13061:SF50">
    <property type="entry name" value="GAMMA CARBONIC ANHYDRASE 1, MITOCHONDRIAL"/>
    <property type="match status" value="1"/>
</dbReference>
<comment type="subcellular location">
    <subcellularLocation>
        <location evidence="2">Mitochondrion membrane</location>
        <topology evidence="2">Peripheral membrane protein</topology>
        <orientation evidence="2">Matrix side</orientation>
    </subcellularLocation>
</comment>
<gene>
    <name evidence="3" type="ORF">WJX72_006243</name>
</gene>
<dbReference type="InterPro" id="IPR047324">
    <property type="entry name" value="LbH_gamma_CA-like"/>
</dbReference>